<comment type="caution">
    <text evidence="13">The sequence shown here is derived from an EMBL/GenBank/DDBJ whole genome shotgun (WGS) entry which is preliminary data.</text>
</comment>
<dbReference type="EMBL" id="MFLZ01000021">
    <property type="protein sequence ID" value="OGG79672.1"/>
    <property type="molecule type" value="Genomic_DNA"/>
</dbReference>
<dbReference type="NCBIfam" id="TIGR00041">
    <property type="entry name" value="DTMP_kinase"/>
    <property type="match status" value="1"/>
</dbReference>
<dbReference type="STRING" id="1798512.A3A39_01730"/>
<sequence length="209" mass="23297">MSRGKFIILEGGEGSGKTTIVERLKKELPDIVYTQDPGGTALGEQIRDLLMSEKTSGIDARSELFLFLVSRAELVAEVIRPALESGKNVISNRFGLSSIAYQIYGRERPDLLPLYRSVSDFILEGTKPDACILLDVTPEIGIARVRARPGEQTRFDKETLAFHARVREGYKKHVGEFGKPFVIDSDKPLEDVWTEVLKTVNLVLFGTNQ</sequence>
<protein>
    <recommendedName>
        <fullName evidence="3 11">Thymidylate kinase</fullName>
        <ecNumber evidence="2 11">2.7.4.9</ecNumber>
    </recommendedName>
    <alternativeName>
        <fullName evidence="11">dTMP kinase</fullName>
    </alternativeName>
</protein>
<comment type="function">
    <text evidence="10 11">Phosphorylation of dTMP to form dTDP in both de novo and salvage pathways of dTTP synthesis.</text>
</comment>
<dbReference type="FunFam" id="3.40.50.300:FF:000225">
    <property type="entry name" value="Thymidylate kinase"/>
    <property type="match status" value="1"/>
</dbReference>
<reference evidence="13 14" key="1">
    <citation type="journal article" date="2016" name="Nat. Commun.">
        <title>Thousands of microbial genomes shed light on interconnected biogeochemical processes in an aquifer system.</title>
        <authorList>
            <person name="Anantharaman K."/>
            <person name="Brown C.T."/>
            <person name="Hug L.A."/>
            <person name="Sharon I."/>
            <person name="Castelle C.J."/>
            <person name="Probst A.J."/>
            <person name="Thomas B.C."/>
            <person name="Singh A."/>
            <person name="Wilkins M.J."/>
            <person name="Karaoz U."/>
            <person name="Brodie E.L."/>
            <person name="Williams K.H."/>
            <person name="Hubbard S.S."/>
            <person name="Banfield J.F."/>
        </authorList>
    </citation>
    <scope>NUCLEOTIDE SEQUENCE [LARGE SCALE GENOMIC DNA]</scope>
</reference>
<name>A0A1F6F1D3_9BACT</name>
<dbReference type="EC" id="2.7.4.9" evidence="2 11"/>
<evidence type="ECO:0000256" key="10">
    <source>
        <dbReference type="ARBA" id="ARBA00057735"/>
    </source>
</evidence>
<accession>A0A1F6F1D3</accession>
<keyword evidence="6 11" id="KW-0547">Nucleotide-binding</keyword>
<dbReference type="HAMAP" id="MF_00165">
    <property type="entry name" value="Thymidylate_kinase"/>
    <property type="match status" value="1"/>
</dbReference>
<evidence type="ECO:0000256" key="5">
    <source>
        <dbReference type="ARBA" id="ARBA00022727"/>
    </source>
</evidence>
<dbReference type="GO" id="GO:0006235">
    <property type="term" value="P:dTTP biosynthetic process"/>
    <property type="evidence" value="ECO:0007669"/>
    <property type="project" value="UniProtKB-UniRule"/>
</dbReference>
<evidence type="ECO:0000313" key="13">
    <source>
        <dbReference type="EMBL" id="OGG79672.1"/>
    </source>
</evidence>
<dbReference type="AlphaFoldDB" id="A0A1F6F1D3"/>
<comment type="similarity">
    <text evidence="1 11">Belongs to the thymidylate kinase family.</text>
</comment>
<comment type="catalytic activity">
    <reaction evidence="9 11">
        <text>dTMP + ATP = dTDP + ADP</text>
        <dbReference type="Rhea" id="RHEA:13517"/>
        <dbReference type="ChEBI" id="CHEBI:30616"/>
        <dbReference type="ChEBI" id="CHEBI:58369"/>
        <dbReference type="ChEBI" id="CHEBI:63528"/>
        <dbReference type="ChEBI" id="CHEBI:456216"/>
        <dbReference type="EC" id="2.7.4.9"/>
    </reaction>
</comment>
<evidence type="ECO:0000313" key="14">
    <source>
        <dbReference type="Proteomes" id="UP000177372"/>
    </source>
</evidence>
<dbReference type="GO" id="GO:0006227">
    <property type="term" value="P:dUDP biosynthetic process"/>
    <property type="evidence" value="ECO:0007669"/>
    <property type="project" value="TreeGrafter"/>
</dbReference>
<evidence type="ECO:0000256" key="8">
    <source>
        <dbReference type="ARBA" id="ARBA00022840"/>
    </source>
</evidence>
<evidence type="ECO:0000256" key="6">
    <source>
        <dbReference type="ARBA" id="ARBA00022741"/>
    </source>
</evidence>
<dbReference type="Pfam" id="PF02223">
    <property type="entry name" value="Thymidylate_kin"/>
    <property type="match status" value="1"/>
</dbReference>
<dbReference type="GO" id="GO:0006233">
    <property type="term" value="P:dTDP biosynthetic process"/>
    <property type="evidence" value="ECO:0007669"/>
    <property type="project" value="InterPro"/>
</dbReference>
<evidence type="ECO:0000259" key="12">
    <source>
        <dbReference type="Pfam" id="PF02223"/>
    </source>
</evidence>
<keyword evidence="8 11" id="KW-0067">ATP-binding</keyword>
<dbReference type="InterPro" id="IPR018094">
    <property type="entry name" value="Thymidylate_kinase"/>
</dbReference>
<dbReference type="CDD" id="cd01672">
    <property type="entry name" value="TMPK"/>
    <property type="match status" value="1"/>
</dbReference>
<dbReference type="Proteomes" id="UP000177372">
    <property type="component" value="Unassembled WGS sequence"/>
</dbReference>
<dbReference type="SUPFAM" id="SSF52540">
    <property type="entry name" value="P-loop containing nucleoside triphosphate hydrolases"/>
    <property type="match status" value="1"/>
</dbReference>
<dbReference type="PANTHER" id="PTHR10344">
    <property type="entry name" value="THYMIDYLATE KINASE"/>
    <property type="match status" value="1"/>
</dbReference>
<evidence type="ECO:0000256" key="7">
    <source>
        <dbReference type="ARBA" id="ARBA00022777"/>
    </source>
</evidence>
<keyword evidence="4 11" id="KW-0808">Transferase</keyword>
<evidence type="ECO:0000256" key="9">
    <source>
        <dbReference type="ARBA" id="ARBA00048743"/>
    </source>
</evidence>
<feature type="binding site" evidence="11">
    <location>
        <begin position="11"/>
        <end position="18"/>
    </location>
    <ligand>
        <name>ATP</name>
        <dbReference type="ChEBI" id="CHEBI:30616"/>
    </ligand>
</feature>
<dbReference type="InterPro" id="IPR027417">
    <property type="entry name" value="P-loop_NTPase"/>
</dbReference>
<dbReference type="GO" id="GO:0005829">
    <property type="term" value="C:cytosol"/>
    <property type="evidence" value="ECO:0007669"/>
    <property type="project" value="TreeGrafter"/>
</dbReference>
<feature type="domain" description="Thymidylate kinase-like" evidence="12">
    <location>
        <begin position="9"/>
        <end position="195"/>
    </location>
</feature>
<evidence type="ECO:0000256" key="11">
    <source>
        <dbReference type="HAMAP-Rule" id="MF_00165"/>
    </source>
</evidence>
<keyword evidence="5 11" id="KW-0545">Nucleotide biosynthesis</keyword>
<dbReference type="GO" id="GO:0005524">
    <property type="term" value="F:ATP binding"/>
    <property type="evidence" value="ECO:0007669"/>
    <property type="project" value="UniProtKB-UniRule"/>
</dbReference>
<evidence type="ECO:0000256" key="1">
    <source>
        <dbReference type="ARBA" id="ARBA00009776"/>
    </source>
</evidence>
<evidence type="ECO:0000256" key="4">
    <source>
        <dbReference type="ARBA" id="ARBA00022679"/>
    </source>
</evidence>
<dbReference type="Gene3D" id="3.40.50.300">
    <property type="entry name" value="P-loop containing nucleotide triphosphate hydrolases"/>
    <property type="match status" value="1"/>
</dbReference>
<gene>
    <name evidence="11" type="primary">tmk</name>
    <name evidence="13" type="ORF">A3A39_01730</name>
</gene>
<evidence type="ECO:0000256" key="3">
    <source>
        <dbReference type="ARBA" id="ARBA00017144"/>
    </source>
</evidence>
<evidence type="ECO:0000256" key="2">
    <source>
        <dbReference type="ARBA" id="ARBA00012980"/>
    </source>
</evidence>
<dbReference type="InterPro" id="IPR039430">
    <property type="entry name" value="Thymidylate_kin-like_dom"/>
</dbReference>
<keyword evidence="7 11" id="KW-0418">Kinase</keyword>
<dbReference type="GO" id="GO:0004798">
    <property type="term" value="F:dTMP kinase activity"/>
    <property type="evidence" value="ECO:0007669"/>
    <property type="project" value="UniProtKB-UniRule"/>
</dbReference>
<proteinExistence type="inferred from homology"/>
<organism evidence="13 14">
    <name type="scientific">Candidatus Kaiserbacteria bacterium RIFCSPLOWO2_01_FULL_54_13</name>
    <dbReference type="NCBI Taxonomy" id="1798512"/>
    <lineage>
        <taxon>Bacteria</taxon>
        <taxon>Candidatus Kaiseribacteriota</taxon>
    </lineage>
</organism>
<dbReference type="PANTHER" id="PTHR10344:SF4">
    <property type="entry name" value="UMP-CMP KINASE 2, MITOCHONDRIAL"/>
    <property type="match status" value="1"/>
</dbReference>